<evidence type="ECO:0000313" key="6">
    <source>
        <dbReference type="Proteomes" id="UP000031518"/>
    </source>
</evidence>
<evidence type="ECO:0000259" key="4">
    <source>
        <dbReference type="Pfam" id="PF05426"/>
    </source>
</evidence>
<keyword evidence="6" id="KW-1185">Reference proteome</keyword>
<proteinExistence type="predicted"/>
<dbReference type="Proteomes" id="UP000031518">
    <property type="component" value="Unassembled WGS sequence"/>
</dbReference>
<dbReference type="Pfam" id="PF05426">
    <property type="entry name" value="Alginate_lyase"/>
    <property type="match status" value="1"/>
</dbReference>
<organism evidence="5 6">
    <name type="scientific">Pyrinomonas methylaliphatogenes</name>
    <dbReference type="NCBI Taxonomy" id="454194"/>
    <lineage>
        <taxon>Bacteria</taxon>
        <taxon>Pseudomonadati</taxon>
        <taxon>Acidobacteriota</taxon>
        <taxon>Blastocatellia</taxon>
        <taxon>Blastocatellales</taxon>
        <taxon>Pyrinomonadaceae</taxon>
        <taxon>Pyrinomonas</taxon>
    </lineage>
</organism>
<feature type="chain" id="PRO_5002109968" evidence="3">
    <location>
        <begin position="25"/>
        <end position="406"/>
    </location>
</feature>
<accession>A0A0B6WXY3</accession>
<evidence type="ECO:0000256" key="1">
    <source>
        <dbReference type="ARBA" id="ARBA00022729"/>
    </source>
</evidence>
<dbReference type="SUPFAM" id="SSF48230">
    <property type="entry name" value="Chondroitin AC/alginate lyase"/>
    <property type="match status" value="1"/>
</dbReference>
<dbReference type="InterPro" id="IPR008929">
    <property type="entry name" value="Chondroitin_lyas"/>
</dbReference>
<dbReference type="AlphaFoldDB" id="A0A0B6WXY3"/>
<evidence type="ECO:0000256" key="3">
    <source>
        <dbReference type="SAM" id="SignalP"/>
    </source>
</evidence>
<gene>
    <name evidence="5" type="ORF">PYK22_01027</name>
</gene>
<protein>
    <submittedName>
        <fullName evidence="5">Alginate lyase</fullName>
    </submittedName>
</protein>
<dbReference type="Gene3D" id="1.50.10.100">
    <property type="entry name" value="Chondroitin AC/alginate lyase"/>
    <property type="match status" value="1"/>
</dbReference>
<reference evidence="5 6" key="1">
    <citation type="submission" date="2013-12" db="EMBL/GenBank/DDBJ databases">
        <authorList>
            <person name="Stott M."/>
        </authorList>
    </citation>
    <scope>NUCLEOTIDE SEQUENCE [LARGE SCALE GENOMIC DNA]</scope>
    <source>
        <strain evidence="5 6">K22</strain>
    </source>
</reference>
<dbReference type="GO" id="GO:0016829">
    <property type="term" value="F:lyase activity"/>
    <property type="evidence" value="ECO:0007669"/>
    <property type="project" value="UniProtKB-KW"/>
</dbReference>
<evidence type="ECO:0000313" key="5">
    <source>
        <dbReference type="EMBL" id="CDM65030.1"/>
    </source>
</evidence>
<dbReference type="GO" id="GO:0042597">
    <property type="term" value="C:periplasmic space"/>
    <property type="evidence" value="ECO:0007669"/>
    <property type="project" value="InterPro"/>
</dbReference>
<reference evidence="5 6" key="2">
    <citation type="submission" date="2015-01" db="EMBL/GenBank/DDBJ databases">
        <title>Complete genome sequence of Pyrinomonas methylaliphatogenes type strain K22T.</title>
        <authorList>
            <person name="Lee K.C.Y."/>
            <person name="Power J.F."/>
            <person name="Dunfield P.F."/>
            <person name="Morgan X.C."/>
            <person name="Huttenhower C."/>
            <person name="Stott M.B."/>
        </authorList>
    </citation>
    <scope>NUCLEOTIDE SEQUENCE [LARGE SCALE GENOMIC DNA]</scope>
    <source>
        <strain evidence="5 6">K22</strain>
    </source>
</reference>
<feature type="domain" description="Alginate lyase" evidence="4">
    <location>
        <begin position="76"/>
        <end position="354"/>
    </location>
</feature>
<keyword evidence="2 5" id="KW-0456">Lyase</keyword>
<dbReference type="OrthoDB" id="428577at2"/>
<dbReference type="EMBL" id="CBXV010000004">
    <property type="protein sequence ID" value="CDM65030.1"/>
    <property type="molecule type" value="Genomic_DNA"/>
</dbReference>
<name>A0A0B6WXY3_9BACT</name>
<keyword evidence="1 3" id="KW-0732">Signal</keyword>
<sequence precursor="true">MRKVYALMKSCSVSILLLGASAQALQIARPQVYATDAQWLVTVKRRIASGDRTFAPALAALEAEARRALRAGPFSVTHKMTVPPSGDKHDYMSQAPYFWPNPRTPNGLPYVRRDGERNPEIDRISDHRELDQMVAAVYTLALAYYLRGDEVYAAKATQLLRAWFLDARTRMNPHLQYAQAIPGVTTGRGIGLIETRGLIRVVDAIGLLAGSKSWTTDDQRGLEDWFARFLRWMRESKNGRDEAAAENNHGTYYDAQVASFALFLGKRELATEILLTARQKRIARQIEPDGRQPLELARTRSWSYSVGNLEGLMLLAALAENVGVDLWNYQTADGRSIRRALEYLFPFAIGERKWPYQQITAWTPQELFPLLRRAAVKYKDEKYRAMVAKVPRAAPSDLERLLYPNP</sequence>
<dbReference type="InterPro" id="IPR008397">
    <property type="entry name" value="Alginate_lyase_dom"/>
</dbReference>
<dbReference type="STRING" id="454194.PYK22_01027"/>
<feature type="signal peptide" evidence="3">
    <location>
        <begin position="1"/>
        <end position="24"/>
    </location>
</feature>
<evidence type="ECO:0000256" key="2">
    <source>
        <dbReference type="ARBA" id="ARBA00023239"/>
    </source>
</evidence>